<sequence>MSLRALLTASALFLSSAHAHFSLTTPVSLEGDEMDEKLQTSAPCGGGTTDITKATFFTDFHVDGSPLGWLLGHPQANFLIRATTDEDASKANWTQLFPVVQQSGFGKFCEPVVTAPEEWVGKKGFVGVVANAPDGMLYQCAAVNFVSGAAASIDSEVCTNGTSVSGSFTGDSQLTALVGDGSVSPSPSETASSPAPNQSDSAATSVMGGRLPVGTLAVSVLMVLVGAALA</sequence>
<feature type="signal peptide" evidence="9">
    <location>
        <begin position="1"/>
        <end position="19"/>
    </location>
</feature>
<dbReference type="Proteomes" id="UP000008066">
    <property type="component" value="Unassembled WGS sequence"/>
</dbReference>
<evidence type="ECO:0000256" key="8">
    <source>
        <dbReference type="SAM" id="MobiDB-lite"/>
    </source>
</evidence>
<evidence type="ECO:0000256" key="5">
    <source>
        <dbReference type="ARBA" id="ARBA00023136"/>
    </source>
</evidence>
<dbReference type="GO" id="GO:0005886">
    <property type="term" value="C:plasma membrane"/>
    <property type="evidence" value="ECO:0007669"/>
    <property type="project" value="UniProtKB-SubCell"/>
</dbReference>
<dbReference type="KEGG" id="cthr:CTHT_0039950"/>
<keyword evidence="3" id="KW-0336">GPI-anchor</keyword>
<protein>
    <recommendedName>
        <fullName evidence="10">Copper acquisition factor BIM1-like domain-containing protein</fullName>
    </recommendedName>
</protein>
<dbReference type="GeneID" id="18258033"/>
<comment type="subcellular location">
    <subcellularLocation>
        <location evidence="1">Cell membrane</location>
        <topology evidence="1">Lipid-anchor</topology>
        <topology evidence="1">GPI-anchor</topology>
    </subcellularLocation>
</comment>
<evidence type="ECO:0000256" key="1">
    <source>
        <dbReference type="ARBA" id="ARBA00004609"/>
    </source>
</evidence>
<dbReference type="Pfam" id="PF20238">
    <property type="entry name" value="BIM1-like_dom"/>
    <property type="match status" value="1"/>
</dbReference>
<keyword evidence="6" id="KW-0325">Glycoprotein</keyword>
<keyword evidence="4 9" id="KW-0732">Signal</keyword>
<evidence type="ECO:0000256" key="4">
    <source>
        <dbReference type="ARBA" id="ARBA00022729"/>
    </source>
</evidence>
<evidence type="ECO:0000256" key="3">
    <source>
        <dbReference type="ARBA" id="ARBA00022622"/>
    </source>
</evidence>
<dbReference type="InterPro" id="IPR046530">
    <property type="entry name" value="BIM1-like_dom"/>
</dbReference>
<dbReference type="eggNOG" id="ENOG502S92W">
    <property type="taxonomic scope" value="Eukaryota"/>
</dbReference>
<dbReference type="GO" id="GO:0098552">
    <property type="term" value="C:side of membrane"/>
    <property type="evidence" value="ECO:0007669"/>
    <property type="project" value="UniProtKB-KW"/>
</dbReference>
<gene>
    <name evidence="11" type="ORF">CTHT_0039950</name>
</gene>
<evidence type="ECO:0000259" key="10">
    <source>
        <dbReference type="Pfam" id="PF20238"/>
    </source>
</evidence>
<dbReference type="PANTHER" id="PTHR34992">
    <property type="entry name" value="HYPHAL ANASTAMOSIS-7 PROTEIN"/>
    <property type="match status" value="1"/>
</dbReference>
<organism evidence="12">
    <name type="scientific">Chaetomium thermophilum (strain DSM 1495 / CBS 144.50 / IMI 039719)</name>
    <name type="common">Thermochaetoides thermophila</name>
    <dbReference type="NCBI Taxonomy" id="759272"/>
    <lineage>
        <taxon>Eukaryota</taxon>
        <taxon>Fungi</taxon>
        <taxon>Dikarya</taxon>
        <taxon>Ascomycota</taxon>
        <taxon>Pezizomycotina</taxon>
        <taxon>Sordariomycetes</taxon>
        <taxon>Sordariomycetidae</taxon>
        <taxon>Sordariales</taxon>
        <taxon>Chaetomiaceae</taxon>
        <taxon>Thermochaetoides</taxon>
    </lineage>
</organism>
<dbReference type="InterPro" id="IPR046936">
    <property type="entry name" value="BIM1-like"/>
</dbReference>
<evidence type="ECO:0000313" key="12">
    <source>
        <dbReference type="Proteomes" id="UP000008066"/>
    </source>
</evidence>
<evidence type="ECO:0000256" key="7">
    <source>
        <dbReference type="ARBA" id="ARBA00023288"/>
    </source>
</evidence>
<dbReference type="EMBL" id="GL988042">
    <property type="protein sequence ID" value="EGS20256.1"/>
    <property type="molecule type" value="Genomic_DNA"/>
</dbReference>
<feature type="domain" description="Copper acquisition factor BIM1-like" evidence="10">
    <location>
        <begin position="18"/>
        <end position="162"/>
    </location>
</feature>
<dbReference type="OMA" id="QIFPIVQ"/>
<feature type="region of interest" description="Disordered" evidence="8">
    <location>
        <begin position="180"/>
        <end position="204"/>
    </location>
</feature>
<feature type="compositionally biased region" description="Low complexity" evidence="8">
    <location>
        <begin position="182"/>
        <end position="196"/>
    </location>
</feature>
<dbReference type="PANTHER" id="PTHR34992:SF1">
    <property type="entry name" value="COPPER ACQUISITION FACTOR BIM1-LIKE DOMAIN-CONTAINING PROTEIN"/>
    <property type="match status" value="1"/>
</dbReference>
<dbReference type="SMR" id="G0S8Q3"/>
<evidence type="ECO:0000256" key="6">
    <source>
        <dbReference type="ARBA" id="ARBA00023180"/>
    </source>
</evidence>
<accession>G0S8Q3</accession>
<reference evidence="11 12" key="1">
    <citation type="journal article" date="2011" name="Cell">
        <title>Insight into structure and assembly of the nuclear pore complex by utilizing the genome of a eukaryotic thermophile.</title>
        <authorList>
            <person name="Amlacher S."/>
            <person name="Sarges P."/>
            <person name="Flemming D."/>
            <person name="van Noort V."/>
            <person name="Kunze R."/>
            <person name="Devos D.P."/>
            <person name="Arumugam M."/>
            <person name="Bork P."/>
            <person name="Hurt E."/>
        </authorList>
    </citation>
    <scope>NUCLEOTIDE SEQUENCE [LARGE SCALE GENOMIC DNA]</scope>
    <source>
        <strain evidence="12">DSM 1495 / CBS 144.50 / IMI 039719</strain>
    </source>
</reference>
<evidence type="ECO:0000256" key="9">
    <source>
        <dbReference type="SAM" id="SignalP"/>
    </source>
</evidence>
<dbReference type="RefSeq" id="XP_006694405.1">
    <property type="nucleotide sequence ID" value="XM_006694342.1"/>
</dbReference>
<keyword evidence="2" id="KW-1003">Cell membrane</keyword>
<proteinExistence type="predicted"/>
<dbReference type="AlphaFoldDB" id="G0S8Q3"/>
<name>G0S8Q3_CHATD</name>
<keyword evidence="7" id="KW-0449">Lipoprotein</keyword>
<evidence type="ECO:0000313" key="11">
    <source>
        <dbReference type="EMBL" id="EGS20256.1"/>
    </source>
</evidence>
<feature type="chain" id="PRO_5003409405" description="Copper acquisition factor BIM1-like domain-containing protein" evidence="9">
    <location>
        <begin position="20"/>
        <end position="230"/>
    </location>
</feature>
<dbReference type="OrthoDB" id="2146436at2759"/>
<keyword evidence="5" id="KW-0472">Membrane</keyword>
<evidence type="ECO:0000256" key="2">
    <source>
        <dbReference type="ARBA" id="ARBA00022475"/>
    </source>
</evidence>
<keyword evidence="12" id="KW-1185">Reference proteome</keyword>
<dbReference type="CDD" id="cd21176">
    <property type="entry name" value="LPMO_auxiliary-like"/>
    <property type="match status" value="1"/>
</dbReference>
<dbReference type="HOGENOM" id="CLU_070647_0_1_1"/>